<evidence type="ECO:0000313" key="2">
    <source>
        <dbReference type="Proteomes" id="UP001632038"/>
    </source>
</evidence>
<proteinExistence type="predicted"/>
<reference evidence="2" key="1">
    <citation type="journal article" date="2024" name="IScience">
        <title>Strigolactones Initiate the Formation of Haustorium-like Structures in Castilleja.</title>
        <authorList>
            <person name="Buerger M."/>
            <person name="Peterson D."/>
            <person name="Chory J."/>
        </authorList>
    </citation>
    <scope>NUCLEOTIDE SEQUENCE [LARGE SCALE GENOMIC DNA]</scope>
</reference>
<dbReference type="EMBL" id="JAVIJP010000001">
    <property type="protein sequence ID" value="KAL3656008.1"/>
    <property type="molecule type" value="Genomic_DNA"/>
</dbReference>
<evidence type="ECO:0000313" key="1">
    <source>
        <dbReference type="EMBL" id="KAL3656008.1"/>
    </source>
</evidence>
<dbReference type="PANTHER" id="PTHR47165:SF4">
    <property type="entry name" value="OS03G0429900 PROTEIN"/>
    <property type="match status" value="1"/>
</dbReference>
<accession>A0ABD3ENL3</accession>
<dbReference type="InterPro" id="IPR012340">
    <property type="entry name" value="NA-bd_OB-fold"/>
</dbReference>
<dbReference type="AlphaFoldDB" id="A0ABD3ENL3"/>
<organism evidence="1 2">
    <name type="scientific">Castilleja foliolosa</name>
    <dbReference type="NCBI Taxonomy" id="1961234"/>
    <lineage>
        <taxon>Eukaryota</taxon>
        <taxon>Viridiplantae</taxon>
        <taxon>Streptophyta</taxon>
        <taxon>Embryophyta</taxon>
        <taxon>Tracheophyta</taxon>
        <taxon>Spermatophyta</taxon>
        <taxon>Magnoliopsida</taxon>
        <taxon>eudicotyledons</taxon>
        <taxon>Gunneridae</taxon>
        <taxon>Pentapetalae</taxon>
        <taxon>asterids</taxon>
        <taxon>lamiids</taxon>
        <taxon>Lamiales</taxon>
        <taxon>Orobanchaceae</taxon>
        <taxon>Pedicularideae</taxon>
        <taxon>Castillejinae</taxon>
        <taxon>Castilleja</taxon>
    </lineage>
</organism>
<keyword evidence="2" id="KW-1185">Reference proteome</keyword>
<name>A0ABD3ENL3_9LAMI</name>
<comment type="caution">
    <text evidence="1">The sequence shown here is derived from an EMBL/GenBank/DDBJ whole genome shotgun (WGS) entry which is preliminary data.</text>
</comment>
<evidence type="ECO:0008006" key="3">
    <source>
        <dbReference type="Google" id="ProtNLM"/>
    </source>
</evidence>
<dbReference type="SUPFAM" id="SSF50249">
    <property type="entry name" value="Nucleic acid-binding proteins"/>
    <property type="match status" value="2"/>
</dbReference>
<protein>
    <recommendedName>
        <fullName evidence="3">Replication protein A OB domain-containing protein</fullName>
    </recommendedName>
</protein>
<dbReference type="Gene3D" id="2.40.50.140">
    <property type="entry name" value="Nucleic acid-binding proteins"/>
    <property type="match status" value="2"/>
</dbReference>
<dbReference type="Proteomes" id="UP001632038">
    <property type="component" value="Unassembled WGS sequence"/>
</dbReference>
<dbReference type="PANTHER" id="PTHR47165">
    <property type="entry name" value="OS03G0429900 PROTEIN"/>
    <property type="match status" value="1"/>
</dbReference>
<gene>
    <name evidence="1" type="ORF">CASFOL_000404</name>
</gene>
<sequence length="284" mass="32033">MGIDGLCPSIPIDGGDCIEATTDVKHVEYFDSVIRLQSCYRVSGFIATGPRTYMATVEHDASLVIGQKARFEPATNLEISIVYFNFAIYDMLKTRIKDTRLLTDYIGRVEANSLRPTSTGKILRKTLLQGEMGSQVEITLWPDKQDLIDDDVTKGDIIAITSTKVTEHNGRLQLESTYLTTVFVNPDMPQTIDHVNRLMSLPATQQTTRQEQTITLLDMKLASQQIIKSPMNFTCEAKIKRIHENRGWYYVLCSKCSNKLYPQKNNGGISYVCKDDDKITPNFS</sequence>